<dbReference type="InterPro" id="IPR050418">
    <property type="entry name" value="D-iso_2-hydroxyacid_DH_PdxB"/>
</dbReference>
<dbReference type="Proteomes" id="UP000199081">
    <property type="component" value="Unassembled WGS sequence"/>
</dbReference>
<dbReference type="InterPro" id="IPR029753">
    <property type="entry name" value="D-isomer_DH_CS"/>
</dbReference>
<feature type="domain" description="D-isomer specific 2-hydroxyacid dehydrogenase catalytic" evidence="5">
    <location>
        <begin position="21"/>
        <end position="318"/>
    </location>
</feature>
<dbReference type="PROSITE" id="PS00670">
    <property type="entry name" value="D_2_HYDROXYACID_DH_2"/>
    <property type="match status" value="1"/>
</dbReference>
<evidence type="ECO:0000256" key="2">
    <source>
        <dbReference type="ARBA" id="ARBA00023002"/>
    </source>
</evidence>
<sequence>MDVKMKIALIEPLRVPETLIEQLAQPIKDKGHEFVYYSEKTTDTNELIERSRDADIVMIGNNPFPEEVVDALDKTQLINVAFTGVDHVGKKAADRKGISIANAAGYSDQSVAELVIGLTLDVYRAISKGNEDVRSVDFPGMTQGREIHGKTVGIIGTGNIGLKTAQLFKAFGAELIGYSRTEKEEAKELGLVYKSLNEVFKDSDILSLHLPVTDETKGLVSSEKLSLMKSSAILINCARGPIVDNDALADLLNKDGISGAGIDVFDMEPPLPQDYPLLKAKNAVLTPHVAYLTDEAMVQRAHIAFDNTLAFIEGNPKNIIR</sequence>
<dbReference type="STRING" id="426702.SAMN04488099_10950"/>
<dbReference type="CDD" id="cd12161">
    <property type="entry name" value="GDH_like_1"/>
    <property type="match status" value="1"/>
</dbReference>
<dbReference type="Pfam" id="PF02826">
    <property type="entry name" value="2-Hacid_dh_C"/>
    <property type="match status" value="1"/>
</dbReference>
<dbReference type="PROSITE" id="PS00671">
    <property type="entry name" value="D_2_HYDROXYACID_DH_3"/>
    <property type="match status" value="1"/>
</dbReference>
<evidence type="ECO:0000256" key="3">
    <source>
        <dbReference type="ARBA" id="ARBA00023027"/>
    </source>
</evidence>
<keyword evidence="3" id="KW-0520">NAD</keyword>
<dbReference type="InterPro" id="IPR036291">
    <property type="entry name" value="NAD(P)-bd_dom_sf"/>
</dbReference>
<dbReference type="GO" id="GO:0016616">
    <property type="term" value="F:oxidoreductase activity, acting on the CH-OH group of donors, NAD or NADP as acceptor"/>
    <property type="evidence" value="ECO:0007669"/>
    <property type="project" value="InterPro"/>
</dbReference>
<name>A0A1H7LDK7_9LACT</name>
<reference evidence="8" key="1">
    <citation type="submission" date="2016-10" db="EMBL/GenBank/DDBJ databases">
        <authorList>
            <person name="Varghese N."/>
            <person name="Submissions S."/>
        </authorList>
    </citation>
    <scope>NUCLEOTIDE SEQUENCE [LARGE SCALE GENOMIC DNA]</scope>
    <source>
        <strain evidence="8">DSM 19183</strain>
    </source>
</reference>
<keyword evidence="8" id="KW-1185">Reference proteome</keyword>
<dbReference type="InterPro" id="IPR006139">
    <property type="entry name" value="D-isomer_2_OHA_DH_cat_dom"/>
</dbReference>
<gene>
    <name evidence="7" type="ORF">SAMN04488099_10950</name>
</gene>
<feature type="domain" description="D-isomer specific 2-hydroxyacid dehydrogenase NAD-binding" evidence="6">
    <location>
        <begin position="116"/>
        <end position="290"/>
    </location>
</feature>
<dbReference type="SUPFAM" id="SSF52283">
    <property type="entry name" value="Formate/glycerate dehydrogenase catalytic domain-like"/>
    <property type="match status" value="1"/>
</dbReference>
<evidence type="ECO:0000259" key="5">
    <source>
        <dbReference type="Pfam" id="PF00389"/>
    </source>
</evidence>
<accession>A0A1H7LDK7</accession>
<proteinExistence type="inferred from homology"/>
<dbReference type="InterPro" id="IPR029752">
    <property type="entry name" value="D-isomer_DH_CS1"/>
</dbReference>
<evidence type="ECO:0000256" key="1">
    <source>
        <dbReference type="ARBA" id="ARBA00005854"/>
    </source>
</evidence>
<dbReference type="Pfam" id="PF00389">
    <property type="entry name" value="2-Hacid_dh"/>
    <property type="match status" value="1"/>
</dbReference>
<comment type="similarity">
    <text evidence="1 4">Belongs to the D-isomer specific 2-hydroxyacid dehydrogenase family.</text>
</comment>
<evidence type="ECO:0000313" key="7">
    <source>
        <dbReference type="EMBL" id="SEK96959.1"/>
    </source>
</evidence>
<dbReference type="AlphaFoldDB" id="A0A1H7LDK7"/>
<dbReference type="PROSITE" id="PS00065">
    <property type="entry name" value="D_2_HYDROXYACID_DH_1"/>
    <property type="match status" value="1"/>
</dbReference>
<evidence type="ECO:0000259" key="6">
    <source>
        <dbReference type="Pfam" id="PF02826"/>
    </source>
</evidence>
<evidence type="ECO:0000313" key="8">
    <source>
        <dbReference type="Proteomes" id="UP000199081"/>
    </source>
</evidence>
<organism evidence="7 8">
    <name type="scientific">Alkalibacterium pelagium</name>
    <dbReference type="NCBI Taxonomy" id="426702"/>
    <lineage>
        <taxon>Bacteria</taxon>
        <taxon>Bacillati</taxon>
        <taxon>Bacillota</taxon>
        <taxon>Bacilli</taxon>
        <taxon>Lactobacillales</taxon>
        <taxon>Carnobacteriaceae</taxon>
        <taxon>Alkalibacterium</taxon>
    </lineage>
</organism>
<dbReference type="FunFam" id="3.40.50.720:FF:000203">
    <property type="entry name" value="D-3-phosphoglycerate dehydrogenase (SerA)"/>
    <property type="match status" value="1"/>
</dbReference>
<keyword evidence="2 4" id="KW-0560">Oxidoreductase</keyword>
<dbReference type="SUPFAM" id="SSF51735">
    <property type="entry name" value="NAD(P)-binding Rossmann-fold domains"/>
    <property type="match status" value="1"/>
</dbReference>
<dbReference type="EMBL" id="FNZU01000009">
    <property type="protein sequence ID" value="SEK96959.1"/>
    <property type="molecule type" value="Genomic_DNA"/>
</dbReference>
<protein>
    <submittedName>
        <fullName evidence="7">D-3-phosphoglycerate dehydrogenase</fullName>
    </submittedName>
</protein>
<dbReference type="Gene3D" id="3.40.50.720">
    <property type="entry name" value="NAD(P)-binding Rossmann-like Domain"/>
    <property type="match status" value="2"/>
</dbReference>
<dbReference type="InterPro" id="IPR006140">
    <property type="entry name" value="D-isomer_DH_NAD-bd"/>
</dbReference>
<dbReference type="PANTHER" id="PTHR43761:SF1">
    <property type="entry name" value="D-ISOMER SPECIFIC 2-HYDROXYACID DEHYDROGENASE CATALYTIC DOMAIN-CONTAINING PROTEIN-RELATED"/>
    <property type="match status" value="1"/>
</dbReference>
<dbReference type="PANTHER" id="PTHR43761">
    <property type="entry name" value="D-ISOMER SPECIFIC 2-HYDROXYACID DEHYDROGENASE FAMILY PROTEIN (AFU_ORTHOLOGUE AFUA_1G13630)"/>
    <property type="match status" value="1"/>
</dbReference>
<evidence type="ECO:0000256" key="4">
    <source>
        <dbReference type="RuleBase" id="RU003719"/>
    </source>
</evidence>
<dbReference type="GO" id="GO:0051287">
    <property type="term" value="F:NAD binding"/>
    <property type="evidence" value="ECO:0007669"/>
    <property type="project" value="InterPro"/>
</dbReference>